<keyword evidence="1" id="KW-1133">Transmembrane helix</keyword>
<dbReference type="AlphaFoldDB" id="Q01RA5"/>
<keyword evidence="1" id="KW-0812">Transmembrane</keyword>
<dbReference type="STRING" id="234267.Acid_6902"/>
<keyword evidence="2" id="KW-0406">Ion transport</keyword>
<evidence type="ECO:0000256" key="1">
    <source>
        <dbReference type="SAM" id="Phobius"/>
    </source>
</evidence>
<dbReference type="HOGENOM" id="CLU_063401_0_0_0"/>
<name>Q01RA5_SOLUE</name>
<reference evidence="2" key="1">
    <citation type="submission" date="2006-10" db="EMBL/GenBank/DDBJ databases">
        <title>Complete sequence of Solibacter usitatus Ellin6076.</title>
        <authorList>
            <consortium name="US DOE Joint Genome Institute"/>
            <person name="Copeland A."/>
            <person name="Lucas S."/>
            <person name="Lapidus A."/>
            <person name="Barry K."/>
            <person name="Detter J.C."/>
            <person name="Glavina del Rio T."/>
            <person name="Hammon N."/>
            <person name="Israni S."/>
            <person name="Dalin E."/>
            <person name="Tice H."/>
            <person name="Pitluck S."/>
            <person name="Thompson L.S."/>
            <person name="Brettin T."/>
            <person name="Bruce D."/>
            <person name="Han C."/>
            <person name="Tapia R."/>
            <person name="Gilna P."/>
            <person name="Schmutz J."/>
            <person name="Larimer F."/>
            <person name="Land M."/>
            <person name="Hauser L."/>
            <person name="Kyrpides N."/>
            <person name="Mikhailova N."/>
            <person name="Janssen P.H."/>
            <person name="Kuske C.R."/>
            <person name="Richardson P."/>
        </authorList>
    </citation>
    <scope>NUCLEOTIDE SEQUENCE</scope>
    <source>
        <strain evidence="2">Ellin6076</strain>
    </source>
</reference>
<dbReference type="OrthoDB" id="9785126at2"/>
<dbReference type="KEGG" id="sus:Acid_6902"/>
<accession>Q01RA5</accession>
<dbReference type="EMBL" id="CP000473">
    <property type="protein sequence ID" value="ABJ87815.1"/>
    <property type="molecule type" value="Genomic_DNA"/>
</dbReference>
<dbReference type="eggNOG" id="ENOG502ZBBH">
    <property type="taxonomic scope" value="Bacteria"/>
</dbReference>
<proteinExistence type="predicted"/>
<keyword evidence="2" id="KW-0813">Transport</keyword>
<dbReference type="InParanoid" id="Q01RA5"/>
<gene>
    <name evidence="2" type="ordered locus">Acid_6902</name>
</gene>
<feature type="transmembrane region" description="Helical" evidence="1">
    <location>
        <begin position="117"/>
        <end position="141"/>
    </location>
</feature>
<keyword evidence="2" id="KW-0407">Ion channel</keyword>
<dbReference type="GO" id="GO:0034220">
    <property type="term" value="P:monoatomic ion transmembrane transport"/>
    <property type="evidence" value="ECO:0007669"/>
    <property type="project" value="UniProtKB-KW"/>
</dbReference>
<evidence type="ECO:0000313" key="2">
    <source>
        <dbReference type="EMBL" id="ABJ87815.1"/>
    </source>
</evidence>
<keyword evidence="1" id="KW-0472">Membrane</keyword>
<organism evidence="2">
    <name type="scientific">Solibacter usitatus (strain Ellin6076)</name>
    <dbReference type="NCBI Taxonomy" id="234267"/>
    <lineage>
        <taxon>Bacteria</taxon>
        <taxon>Pseudomonadati</taxon>
        <taxon>Acidobacteriota</taxon>
        <taxon>Terriglobia</taxon>
        <taxon>Bryobacterales</taxon>
        <taxon>Solibacteraceae</taxon>
        <taxon>Candidatus Solibacter</taxon>
    </lineage>
</organism>
<sequence>MLVDAFNTLVLARRTRHVFRIARLYYQITWTPFAALARRIKSPLRRESLLGIFGPLSLLLLIVLWGVGLTLSFGLLEWSVGMESAQLGSTFAHDLYLSARTLVSLNDGDPTNAASRFLSVCEAGLGLTFLGLVVGYLPVLYQSFAKRELLISILDAHAGSPPSAGGLLATTPFEAKGVIERLERWESWMAQLLENQISFPMLGYFRSQHANQAWLTALVAMVDYAMIVSIASNDSLRLQANLTAAMGRHVLSDVVVIFGQEQSCDGTCSARLSAKAEQLRGLLLNRAAIFDANRLSGASLEEKSTSYEPQARALSEYFLMSLPGAIPDGAVRGDWRVSILDRDEAPFAVSDPFQN</sequence>
<protein>
    <submittedName>
        <fullName evidence="2">K+ channel, pore region</fullName>
    </submittedName>
</protein>
<feature type="transmembrane region" description="Helical" evidence="1">
    <location>
        <begin position="48"/>
        <end position="76"/>
    </location>
</feature>